<dbReference type="PROSITE" id="PS50835">
    <property type="entry name" value="IG_LIKE"/>
    <property type="match status" value="1"/>
</dbReference>
<keyword evidence="4" id="KW-0963">Cytoplasm</keyword>
<accession>A0A9Q1G5W0</accession>
<name>A0A9Q1G5W0_SYNKA</name>
<organism evidence="11 12">
    <name type="scientific">Synaphobranchus kaupii</name>
    <name type="common">Kaup's arrowtooth eel</name>
    <dbReference type="NCBI Taxonomy" id="118154"/>
    <lineage>
        <taxon>Eukaryota</taxon>
        <taxon>Metazoa</taxon>
        <taxon>Chordata</taxon>
        <taxon>Craniata</taxon>
        <taxon>Vertebrata</taxon>
        <taxon>Euteleostomi</taxon>
        <taxon>Actinopterygii</taxon>
        <taxon>Neopterygii</taxon>
        <taxon>Teleostei</taxon>
        <taxon>Anguilliformes</taxon>
        <taxon>Synaphobranchidae</taxon>
        <taxon>Synaphobranchus</taxon>
    </lineage>
</organism>
<comment type="subcellular location">
    <subcellularLocation>
        <location evidence="2">Cytoplasm</location>
    </subcellularLocation>
    <subcellularLocation>
        <location evidence="1">Nucleus</location>
    </subcellularLocation>
</comment>
<evidence type="ECO:0000256" key="5">
    <source>
        <dbReference type="ARBA" id="ARBA00022553"/>
    </source>
</evidence>
<keyword evidence="8" id="KW-0539">Nucleus</keyword>
<evidence type="ECO:0000256" key="9">
    <source>
        <dbReference type="ARBA" id="ARBA00023319"/>
    </source>
</evidence>
<keyword evidence="6" id="KW-0677">Repeat</keyword>
<evidence type="ECO:0000256" key="1">
    <source>
        <dbReference type="ARBA" id="ARBA00004123"/>
    </source>
</evidence>
<dbReference type="GO" id="GO:0005737">
    <property type="term" value="C:cytoplasm"/>
    <property type="evidence" value="ECO:0007669"/>
    <property type="project" value="UniProtKB-SubCell"/>
</dbReference>
<evidence type="ECO:0000313" key="11">
    <source>
        <dbReference type="EMBL" id="KAJ8375507.1"/>
    </source>
</evidence>
<dbReference type="InterPro" id="IPR013098">
    <property type="entry name" value="Ig_I-set"/>
</dbReference>
<dbReference type="InterPro" id="IPR003598">
    <property type="entry name" value="Ig_sub2"/>
</dbReference>
<dbReference type="AlphaFoldDB" id="A0A9Q1G5W0"/>
<dbReference type="EMBL" id="JAINUF010000002">
    <property type="protein sequence ID" value="KAJ8375507.1"/>
    <property type="molecule type" value="Genomic_DNA"/>
</dbReference>
<evidence type="ECO:0000259" key="10">
    <source>
        <dbReference type="PROSITE" id="PS50835"/>
    </source>
</evidence>
<feature type="domain" description="Ig-like" evidence="10">
    <location>
        <begin position="8"/>
        <end position="92"/>
    </location>
</feature>
<comment type="caution">
    <text evidence="11">The sequence shown here is derived from an EMBL/GenBank/DDBJ whole genome shotgun (WGS) entry which is preliminary data.</text>
</comment>
<keyword evidence="12" id="KW-1185">Reference proteome</keyword>
<sequence>MLFVKEKPVMVYRDMQSLTVTPGEDAELSCEITKCDAKIKWLKDGKIIRKSPKYEFSQMKNLVTLVIHNSMTRDSGEYCCEVGGTASRARLEVKGEGDGIRKAQPWEVWAAAPVRPPAKLTGKT</sequence>
<dbReference type="SUPFAM" id="SSF48726">
    <property type="entry name" value="Immunoglobulin"/>
    <property type="match status" value="1"/>
</dbReference>
<dbReference type="Pfam" id="PF07679">
    <property type="entry name" value="I-set"/>
    <property type="match status" value="1"/>
</dbReference>
<comment type="similarity">
    <text evidence="3">Belongs to the protein kinase superfamily. CAMK Ser/Thr protein kinase family.</text>
</comment>
<proteinExistence type="inferred from homology"/>
<evidence type="ECO:0000256" key="8">
    <source>
        <dbReference type="ARBA" id="ARBA00023242"/>
    </source>
</evidence>
<protein>
    <recommendedName>
        <fullName evidence="10">Ig-like domain-containing protein</fullName>
    </recommendedName>
</protein>
<keyword evidence="5" id="KW-0597">Phosphoprotein</keyword>
<dbReference type="FunFam" id="2.60.40.10:FF:000050">
    <property type="entry name" value="Titin isoform B"/>
    <property type="match status" value="1"/>
</dbReference>
<evidence type="ECO:0000256" key="6">
    <source>
        <dbReference type="ARBA" id="ARBA00022737"/>
    </source>
</evidence>
<dbReference type="Gene3D" id="2.60.40.10">
    <property type="entry name" value="Immunoglobulins"/>
    <property type="match status" value="1"/>
</dbReference>
<reference evidence="11" key="1">
    <citation type="journal article" date="2023" name="Science">
        <title>Genome structures resolve the early diversification of teleost fishes.</title>
        <authorList>
            <person name="Parey E."/>
            <person name="Louis A."/>
            <person name="Montfort J."/>
            <person name="Bouchez O."/>
            <person name="Roques C."/>
            <person name="Iampietro C."/>
            <person name="Lluch J."/>
            <person name="Castinel A."/>
            <person name="Donnadieu C."/>
            <person name="Desvignes T."/>
            <person name="Floi Bucao C."/>
            <person name="Jouanno E."/>
            <person name="Wen M."/>
            <person name="Mejri S."/>
            <person name="Dirks R."/>
            <person name="Jansen H."/>
            <person name="Henkel C."/>
            <person name="Chen W.J."/>
            <person name="Zahm M."/>
            <person name="Cabau C."/>
            <person name="Klopp C."/>
            <person name="Thompson A.W."/>
            <person name="Robinson-Rechavi M."/>
            <person name="Braasch I."/>
            <person name="Lecointre G."/>
            <person name="Bobe J."/>
            <person name="Postlethwait J.H."/>
            <person name="Berthelot C."/>
            <person name="Roest Crollius H."/>
            <person name="Guiguen Y."/>
        </authorList>
    </citation>
    <scope>NUCLEOTIDE SEQUENCE</scope>
    <source>
        <strain evidence="11">WJC10195</strain>
    </source>
</reference>
<evidence type="ECO:0000256" key="4">
    <source>
        <dbReference type="ARBA" id="ARBA00022490"/>
    </source>
</evidence>
<dbReference type="GO" id="GO:0005634">
    <property type="term" value="C:nucleus"/>
    <property type="evidence" value="ECO:0007669"/>
    <property type="project" value="UniProtKB-SubCell"/>
</dbReference>
<dbReference type="SMART" id="SM00408">
    <property type="entry name" value="IGc2"/>
    <property type="match status" value="1"/>
</dbReference>
<dbReference type="InterPro" id="IPR013783">
    <property type="entry name" value="Ig-like_fold"/>
</dbReference>
<dbReference type="PANTHER" id="PTHR35971">
    <property type="entry name" value="SI:DKEY-31G6.6"/>
    <property type="match status" value="1"/>
</dbReference>
<dbReference type="InterPro" id="IPR036179">
    <property type="entry name" value="Ig-like_dom_sf"/>
</dbReference>
<dbReference type="InterPro" id="IPR003599">
    <property type="entry name" value="Ig_sub"/>
</dbReference>
<evidence type="ECO:0000256" key="7">
    <source>
        <dbReference type="ARBA" id="ARBA00023157"/>
    </source>
</evidence>
<keyword evidence="7" id="KW-1015">Disulfide bond</keyword>
<gene>
    <name evidence="11" type="ORF">SKAU_G00060870</name>
</gene>
<evidence type="ECO:0000256" key="2">
    <source>
        <dbReference type="ARBA" id="ARBA00004496"/>
    </source>
</evidence>
<dbReference type="OrthoDB" id="2570713at2759"/>
<dbReference type="SMART" id="SM00409">
    <property type="entry name" value="IG"/>
    <property type="match status" value="1"/>
</dbReference>
<dbReference type="InterPro" id="IPR007110">
    <property type="entry name" value="Ig-like_dom"/>
</dbReference>
<dbReference type="Proteomes" id="UP001152622">
    <property type="component" value="Chromosome 2"/>
</dbReference>
<keyword evidence="9" id="KW-0393">Immunoglobulin domain</keyword>
<evidence type="ECO:0000313" key="12">
    <source>
        <dbReference type="Proteomes" id="UP001152622"/>
    </source>
</evidence>
<evidence type="ECO:0000256" key="3">
    <source>
        <dbReference type="ARBA" id="ARBA00006692"/>
    </source>
</evidence>
<dbReference type="InterPro" id="IPR052385">
    <property type="entry name" value="Obscurin/Obscurin-like_Reg"/>
</dbReference>
<dbReference type="PANTHER" id="PTHR35971:SF5">
    <property type="entry name" value="OBSCURIN LIKE CYTOSKELETAL ADAPTOR 1"/>
    <property type="match status" value="1"/>
</dbReference>